<feature type="domain" description="Helicase-associated" evidence="2">
    <location>
        <begin position="512"/>
        <end position="570"/>
    </location>
</feature>
<dbReference type="PANTHER" id="PTHR33418:SF1">
    <property type="entry name" value="HELICASE-ASSOCIATED DOMAIN-CONTAINING PROTEIN"/>
    <property type="match status" value="1"/>
</dbReference>
<dbReference type="Gene3D" id="6.10.140.530">
    <property type="match status" value="1"/>
</dbReference>
<evidence type="ECO:0000256" key="1">
    <source>
        <dbReference type="SAM" id="MobiDB-lite"/>
    </source>
</evidence>
<keyword evidence="4" id="KW-1185">Reference proteome</keyword>
<feature type="domain" description="Helicase-associated" evidence="2">
    <location>
        <begin position="718"/>
        <end position="780"/>
    </location>
</feature>
<dbReference type="Pfam" id="PF03457">
    <property type="entry name" value="HA"/>
    <property type="match status" value="4"/>
</dbReference>
<feature type="domain" description="Helicase-associated" evidence="2">
    <location>
        <begin position="365"/>
        <end position="423"/>
    </location>
</feature>
<evidence type="ECO:0000259" key="2">
    <source>
        <dbReference type="Pfam" id="PF03457"/>
    </source>
</evidence>
<reference evidence="3 4" key="1">
    <citation type="submission" date="2024-06" db="EMBL/GenBank/DDBJ databases">
        <title>The Natural Products Discovery Center: Release of the First 8490 Sequenced Strains for Exploring Actinobacteria Biosynthetic Diversity.</title>
        <authorList>
            <person name="Kalkreuter E."/>
            <person name="Kautsar S.A."/>
            <person name="Yang D."/>
            <person name="Bader C.D."/>
            <person name="Teijaro C.N."/>
            <person name="Fluegel L."/>
            <person name="Davis C.M."/>
            <person name="Simpson J.R."/>
            <person name="Lauterbach L."/>
            <person name="Steele A.D."/>
            <person name="Gui C."/>
            <person name="Meng S."/>
            <person name="Li G."/>
            <person name="Viehrig K."/>
            <person name="Ye F."/>
            <person name="Su P."/>
            <person name="Kiefer A.F."/>
            <person name="Nichols A."/>
            <person name="Cepeda A.J."/>
            <person name="Yan W."/>
            <person name="Fan B."/>
            <person name="Jiang Y."/>
            <person name="Adhikari A."/>
            <person name="Zheng C.-J."/>
            <person name="Schuster L."/>
            <person name="Cowan T.M."/>
            <person name="Smanski M.J."/>
            <person name="Chevrette M.G."/>
            <person name="De Carvalho L.P.S."/>
            <person name="Shen B."/>
        </authorList>
    </citation>
    <scope>NUCLEOTIDE SEQUENCE [LARGE SCALE GENOMIC DNA]</scope>
    <source>
        <strain evidence="3 4">NPDC005137</strain>
    </source>
</reference>
<dbReference type="Proteomes" id="UP001550044">
    <property type="component" value="Unassembled WGS sequence"/>
</dbReference>
<protein>
    <submittedName>
        <fullName evidence="3">Helicase associated domain-containing protein</fullName>
    </submittedName>
</protein>
<proteinExistence type="predicted"/>
<accession>A0ABV2UMX2</accession>
<dbReference type="EMBL" id="JBEXIP010000100">
    <property type="protein sequence ID" value="MET8439203.1"/>
    <property type="molecule type" value="Genomic_DNA"/>
</dbReference>
<evidence type="ECO:0000313" key="3">
    <source>
        <dbReference type="EMBL" id="MET8439203.1"/>
    </source>
</evidence>
<organism evidence="3 4">
    <name type="scientific">Streptomyces sp. 900116325</name>
    <dbReference type="NCBI Taxonomy" id="3154295"/>
    <lineage>
        <taxon>Bacteria</taxon>
        <taxon>Bacillati</taxon>
        <taxon>Actinomycetota</taxon>
        <taxon>Actinomycetes</taxon>
        <taxon>Kitasatosporales</taxon>
        <taxon>Streptomycetaceae</taxon>
        <taxon>Streptomyces</taxon>
    </lineage>
</organism>
<dbReference type="RefSeq" id="WP_356713624.1">
    <property type="nucleotide sequence ID" value="NZ_JBEXIP010000100.1"/>
</dbReference>
<feature type="region of interest" description="Disordered" evidence="1">
    <location>
        <begin position="649"/>
        <end position="715"/>
    </location>
</feature>
<feature type="compositionally biased region" description="Low complexity" evidence="1">
    <location>
        <begin position="653"/>
        <end position="670"/>
    </location>
</feature>
<evidence type="ECO:0000313" key="4">
    <source>
        <dbReference type="Proteomes" id="UP001550044"/>
    </source>
</evidence>
<name>A0ABV2UMX2_9ACTN</name>
<gene>
    <name evidence="3" type="ORF">ABZV61_42500</name>
</gene>
<dbReference type="InterPro" id="IPR005114">
    <property type="entry name" value="Helicase_assoc"/>
</dbReference>
<feature type="domain" description="Helicase-associated" evidence="2">
    <location>
        <begin position="867"/>
        <end position="911"/>
    </location>
</feature>
<sequence length="979" mass="110470">MAEGAAGRVMPLREELTLSFVARIAARYHLGMRELLTAVTEVDGLQNLTGMVYPDSEIHLNTQARARVSVLARVPLHVLERALPAWTREEPSGKYGAGPVGRLLRGEEAVAAWGPACPGCTAARTGRLVPARRYLAPEQRVCARHRYWLMYLPGTSGLPVSLAACPEVIEAHRWHVRLLHRSSTGAQAFEVARAVTGSWWDQHWPVEEQWWPARLEATRPHGFDPGWWKVAARDLLTYPETVTVARILGSRHWQQRTVAQAQGHLPYRLGEMTALLTELAHQLQRPWLAHQLASVTHGPLFAWVHSCVRTRDALEPAAQRTLWTVHSPHRPRLLSDLLPPQPPCAGSEQPVPAAKRLRGHSLQAERSFEKGLAHARTYQKRNGHLAVPKEAAPGGYPLGQWIANLRTRHTRMPARQVTALTTIYPWWNAPWSTLWQRTWHQARTHAQTRGPLNAPRGFPTTSFSLGEWLYLQCTRYDGLHPEQQRLLAGIGIDARTAAAARPRRRNLKASAEEALAHARSYATEHGHLAGVCATTLHRGYPLGRWLAGRRSQQGRGVLSHEREQALNDIDPWWCPPWHLRWQRNYCRARDAVAGHVLQATSGFDGIDDTAAADWLWHQCATQHQLHTGQRQLLADIGITADVARTALEQTRISRPAAPKPRTAPTAPSATGNTGSQVQGAGGPAARTGRHRTRRAAQVQRPRVPRSRLGHRPDLRPGFETALAHARAWHAEHGHLAVPRETRHEGHPLGMWLFSQRNRAKDRARRGLPPSPHLAELAAIDPWWNPPWNTEWHRNYHRARGHIEAGNPFDPVARIPAANTALGTWITRACLQYRLLHPGQQQLLNTIGITARTASHWSPSPRPRPHPEALGHARAWMTEHGHLCPPIKTVHETFPLGQWLDRQRQLAKKRSSPSPTQHTLTTIDPWWNPPWPILWQRSYHHAHTHPQHPTTRHWLHNQQRSWPLLHPHQQQLLTDIGITA</sequence>
<dbReference type="PANTHER" id="PTHR33418">
    <property type="entry name" value="HELICASE-ASSOCIATED"/>
    <property type="match status" value="1"/>
</dbReference>
<comment type="caution">
    <text evidence="3">The sequence shown here is derived from an EMBL/GenBank/DDBJ whole genome shotgun (WGS) entry which is preliminary data.</text>
</comment>